<name>A0A1I3L3A9_9BACL</name>
<evidence type="ECO:0000313" key="2">
    <source>
        <dbReference type="Proteomes" id="UP000198915"/>
    </source>
</evidence>
<proteinExistence type="predicted"/>
<gene>
    <name evidence="1" type="ORF">SAMN05518846_101174</name>
</gene>
<keyword evidence="1" id="KW-0808">Transferase</keyword>
<dbReference type="InterPro" id="IPR002745">
    <property type="entry name" value="Ptrans_KptA/Tpt1"/>
</dbReference>
<keyword evidence="2" id="KW-1185">Reference proteome</keyword>
<dbReference type="Proteomes" id="UP000198915">
    <property type="component" value="Unassembled WGS sequence"/>
</dbReference>
<dbReference type="RefSeq" id="WP_092266068.1">
    <property type="nucleotide sequence ID" value="NZ_BJOE01000019.1"/>
</dbReference>
<reference evidence="2" key="1">
    <citation type="submission" date="2016-10" db="EMBL/GenBank/DDBJ databases">
        <authorList>
            <person name="Varghese N."/>
            <person name="Submissions S."/>
        </authorList>
    </citation>
    <scope>NUCLEOTIDE SEQUENCE [LARGE SCALE GENOMIC DNA]</scope>
    <source>
        <strain evidence="2">OK042</strain>
    </source>
</reference>
<organism evidence="1 2">
    <name type="scientific">Brevibacillus centrosporus</name>
    <dbReference type="NCBI Taxonomy" id="54910"/>
    <lineage>
        <taxon>Bacteria</taxon>
        <taxon>Bacillati</taxon>
        <taxon>Bacillota</taxon>
        <taxon>Bacilli</taxon>
        <taxon>Bacillales</taxon>
        <taxon>Paenibacillaceae</taxon>
        <taxon>Brevibacillus</taxon>
    </lineage>
</organism>
<dbReference type="AlphaFoldDB" id="A0A1I3L3A9"/>
<dbReference type="Gene3D" id="1.10.10.970">
    <property type="entry name" value="RNA 2'-phosphotransferase, Tpt1/KptA family, N-terminal domain"/>
    <property type="match status" value="1"/>
</dbReference>
<evidence type="ECO:0000313" key="1">
    <source>
        <dbReference type="EMBL" id="SFI79202.1"/>
    </source>
</evidence>
<dbReference type="GO" id="GO:0016740">
    <property type="term" value="F:transferase activity"/>
    <property type="evidence" value="ECO:0007669"/>
    <property type="project" value="UniProtKB-KW"/>
</dbReference>
<dbReference type="EMBL" id="FORT01000001">
    <property type="protein sequence ID" value="SFI79202.1"/>
    <property type="molecule type" value="Genomic_DNA"/>
</dbReference>
<dbReference type="STRING" id="1884381.SAMN05518846_101174"/>
<accession>A0A1I3L3A9</accession>
<sequence length="64" mass="7676">MDYQRLSKEMSYALRHAPHEYELEVDEYGWVEIEQLISSLQEQPVWRHVSEQDFHIMVVSPPTS</sequence>
<dbReference type="InterPro" id="IPR042080">
    <property type="entry name" value="RNA_2'-PTrans_N"/>
</dbReference>
<dbReference type="Pfam" id="PF01885">
    <property type="entry name" value="PTS_2-RNA"/>
    <property type="match status" value="1"/>
</dbReference>
<protein>
    <submittedName>
        <fullName evidence="1">RNA 2'-phosphotransferase, Tpt1 / KptA family</fullName>
    </submittedName>
</protein>
<dbReference type="SUPFAM" id="SSF56399">
    <property type="entry name" value="ADP-ribosylation"/>
    <property type="match status" value="1"/>
</dbReference>